<dbReference type="InterPro" id="IPR036890">
    <property type="entry name" value="HATPase_C_sf"/>
</dbReference>
<evidence type="ECO:0000256" key="6">
    <source>
        <dbReference type="SAM" id="Phobius"/>
    </source>
</evidence>
<keyword evidence="6" id="KW-0472">Membrane</keyword>
<dbReference type="CDD" id="cd16917">
    <property type="entry name" value="HATPase_UhpB-NarQ-NarX-like"/>
    <property type="match status" value="1"/>
</dbReference>
<evidence type="ECO:0000256" key="4">
    <source>
        <dbReference type="ARBA" id="ARBA00022777"/>
    </source>
</evidence>
<evidence type="ECO:0000256" key="5">
    <source>
        <dbReference type="ARBA" id="ARBA00023012"/>
    </source>
</evidence>
<dbReference type="Proteomes" id="UP000009223">
    <property type="component" value="Chromosome"/>
</dbReference>
<dbReference type="AlphaFoldDB" id="F5YLR5"/>
<dbReference type="InterPro" id="IPR003594">
    <property type="entry name" value="HATPase_dom"/>
</dbReference>
<keyword evidence="6" id="KW-0812">Transmembrane</keyword>
<evidence type="ECO:0000259" key="7">
    <source>
        <dbReference type="Pfam" id="PF02518"/>
    </source>
</evidence>
<dbReference type="PANTHER" id="PTHR24421">
    <property type="entry name" value="NITRATE/NITRITE SENSOR PROTEIN NARX-RELATED"/>
    <property type="match status" value="1"/>
</dbReference>
<proteinExistence type="predicted"/>
<name>F5YLR5_TREPZ</name>
<dbReference type="EC" id="2.7.13.3" evidence="2"/>
<reference evidence="9" key="1">
    <citation type="submission" date="2009-12" db="EMBL/GenBank/DDBJ databases">
        <title>Complete sequence of Treponema primitia strain ZAS-2.</title>
        <authorList>
            <person name="Tetu S.G."/>
            <person name="Matson E."/>
            <person name="Ren Q."/>
            <person name="Seshadri R."/>
            <person name="Elbourne L."/>
            <person name="Hassan K.A."/>
            <person name="Durkin A."/>
            <person name="Radune D."/>
            <person name="Mohamoud Y."/>
            <person name="Shay R."/>
            <person name="Jin S."/>
            <person name="Zhang X."/>
            <person name="Lucey K."/>
            <person name="Ballor N.R."/>
            <person name="Ottesen E."/>
            <person name="Rosenthal R."/>
            <person name="Allen A."/>
            <person name="Leadbetter J.R."/>
            <person name="Paulsen I.T."/>
        </authorList>
    </citation>
    <scope>NUCLEOTIDE SEQUENCE [LARGE SCALE GENOMIC DNA]</scope>
    <source>
        <strain evidence="9">ATCC BAA-887 / DSM 12427 / ZAS-2</strain>
    </source>
</reference>
<organism evidence="8 9">
    <name type="scientific">Treponema primitia (strain ATCC BAA-887 / DSM 12427 / ZAS-2)</name>
    <dbReference type="NCBI Taxonomy" id="545694"/>
    <lineage>
        <taxon>Bacteria</taxon>
        <taxon>Pseudomonadati</taxon>
        <taxon>Spirochaetota</taxon>
        <taxon>Spirochaetia</taxon>
        <taxon>Spirochaetales</taxon>
        <taxon>Treponemataceae</taxon>
        <taxon>Treponema</taxon>
    </lineage>
</organism>
<comment type="catalytic activity">
    <reaction evidence="1">
        <text>ATP + protein L-histidine = ADP + protein N-phospho-L-histidine.</text>
        <dbReference type="EC" id="2.7.13.3"/>
    </reaction>
</comment>
<dbReference type="RefSeq" id="WP_015707099.1">
    <property type="nucleotide sequence ID" value="NC_015578.1"/>
</dbReference>
<dbReference type="Pfam" id="PF02518">
    <property type="entry name" value="HATPase_c"/>
    <property type="match status" value="1"/>
</dbReference>
<evidence type="ECO:0000256" key="3">
    <source>
        <dbReference type="ARBA" id="ARBA00022679"/>
    </source>
</evidence>
<keyword evidence="6" id="KW-1133">Transmembrane helix</keyword>
<evidence type="ECO:0000313" key="8">
    <source>
        <dbReference type="EMBL" id="AEF84829.1"/>
    </source>
</evidence>
<dbReference type="SUPFAM" id="SSF55874">
    <property type="entry name" value="ATPase domain of HSP90 chaperone/DNA topoisomerase II/histidine kinase"/>
    <property type="match status" value="1"/>
</dbReference>
<accession>F5YLR5</accession>
<dbReference type="STRING" id="545694.TREPR_3165"/>
<gene>
    <name evidence="8" type="ordered locus">TREPR_3165</name>
</gene>
<sequence>MALLCRCIVIALPIFGTEYSSITGVFADWMEVEKALSGNPAENGALLSSLMKFRLTLEAYTESPLFMQYEGAVLFSLEQKQQMMELIETFAESAARGNMAEAAENAVAIRSTLVFWQHFEVTVSNTVFAKTFSLFVFFILIIAALIYFLWHQQSALQYSRRQNQEAADLSRRIILAQEAERSRISMEIHDTVLQDLGRLMQLTEEYGAKTGQGSEAILAMEDRLITQLRMVCRVIMPPNFSRLLLADSLMQLCFDFEKRTRVKCQASISEDISAEGLQPDMQLQCFRIVQEALTNIEKHAHATEVSLTVRNSQKGERPTLLIILSDDGCGIEDDSLIGPYPLSAANRAGEDVFGIRGMYERTSILKGDLAFINEIGQGLTVRIEIPLGISKSFSF</sequence>
<dbReference type="GO" id="GO:0004673">
    <property type="term" value="F:protein histidine kinase activity"/>
    <property type="evidence" value="ECO:0007669"/>
    <property type="project" value="UniProtKB-EC"/>
</dbReference>
<keyword evidence="5" id="KW-0902">Two-component regulatory system</keyword>
<dbReference type="Gene3D" id="3.30.565.10">
    <property type="entry name" value="Histidine kinase-like ATPase, C-terminal domain"/>
    <property type="match status" value="1"/>
</dbReference>
<evidence type="ECO:0000313" key="9">
    <source>
        <dbReference type="Proteomes" id="UP000009223"/>
    </source>
</evidence>
<evidence type="ECO:0000256" key="2">
    <source>
        <dbReference type="ARBA" id="ARBA00012438"/>
    </source>
</evidence>
<dbReference type="GO" id="GO:0000160">
    <property type="term" value="P:phosphorelay signal transduction system"/>
    <property type="evidence" value="ECO:0007669"/>
    <property type="project" value="UniProtKB-KW"/>
</dbReference>
<protein>
    <recommendedName>
        <fullName evidence="2">histidine kinase</fullName>
        <ecNumber evidence="2">2.7.13.3</ecNumber>
    </recommendedName>
</protein>
<reference evidence="8 9" key="2">
    <citation type="journal article" date="2011" name="ISME J.">
        <title>RNA-seq reveals cooperative metabolic interactions between two termite-gut spirochete species in co-culture.</title>
        <authorList>
            <person name="Rosenthal A.Z."/>
            <person name="Matson E.G."/>
            <person name="Eldar A."/>
            <person name="Leadbetter J.R."/>
        </authorList>
    </citation>
    <scope>NUCLEOTIDE SEQUENCE [LARGE SCALE GENOMIC DNA]</scope>
    <source>
        <strain evidence="9">ATCC BAA-887 / DSM 12427 / ZAS-2</strain>
    </source>
</reference>
<keyword evidence="3" id="KW-0808">Transferase</keyword>
<dbReference type="eggNOG" id="COG4585">
    <property type="taxonomic scope" value="Bacteria"/>
</dbReference>
<dbReference type="KEGG" id="tpi:TREPR_3165"/>
<dbReference type="PANTHER" id="PTHR24421:SF10">
    <property type="entry name" value="NITRATE_NITRITE SENSOR PROTEIN NARQ"/>
    <property type="match status" value="1"/>
</dbReference>
<feature type="domain" description="Histidine kinase/HSP90-like ATPase" evidence="7">
    <location>
        <begin position="284"/>
        <end position="388"/>
    </location>
</feature>
<dbReference type="InterPro" id="IPR050482">
    <property type="entry name" value="Sensor_HK_TwoCompSys"/>
</dbReference>
<dbReference type="EMBL" id="CP001843">
    <property type="protein sequence ID" value="AEF84829.1"/>
    <property type="molecule type" value="Genomic_DNA"/>
</dbReference>
<keyword evidence="9" id="KW-1185">Reference proteome</keyword>
<evidence type="ECO:0000256" key="1">
    <source>
        <dbReference type="ARBA" id="ARBA00000085"/>
    </source>
</evidence>
<keyword evidence="4" id="KW-0418">Kinase</keyword>
<dbReference type="HOGENOM" id="CLU_672567_0_0_12"/>
<feature type="transmembrane region" description="Helical" evidence="6">
    <location>
        <begin position="132"/>
        <end position="150"/>
    </location>
</feature>